<evidence type="ECO:0000256" key="2">
    <source>
        <dbReference type="ARBA" id="ARBA00022737"/>
    </source>
</evidence>
<keyword evidence="3" id="KW-0012">Acyltransferase</keyword>
<evidence type="ECO:0000313" key="4">
    <source>
        <dbReference type="Proteomes" id="UP001165405"/>
    </source>
</evidence>
<sequence length="581" mass="62472">MTSSAVTADSHRFDYSPWDFWRAADAAAHDRQRARQASLRASLAASTLGEDCFVSELAAVQNDVLELGDRTYLAAHVYTSGELRAGRDCTVNAFTVVRGRVTLGDSVRIGAHTSILGFNHSIAPDVEVFRQPQTSRGITIGDDVWVGSHVVVLDGVTVGNKAVLAAGAVVTKDVPAGAVVGGNPARVIKWRVPWLAPGADPASVASSADKRDLGDRLVAFVDRAREQAGEVLERSFDPDLGLFTDRPGRPVTVRAQCDAVEIAHYLTGTAPTQLPAAEQVERLRGWQDPETGLVAPLRADGSQRPVYDDIDGPPSTFDRILWGESSYHVLCVGYALDLLGSRFPAPVRVVEEADAATVVGLLESLPWATEAWPAGSDVDMLGTAVLWNLRQGRRGQPGATEALLGWLATQHDPATGVWGRPSPADGWLQPVNGFYRLTRGTYAQFGLPVPYPERTIDTVLAHAADLRYFAPDRQNACNVLDVAHPLWLCRKQTGHRGEEVTRLAHRLLSDALGRWVDGQGLGFRAPHPSASALPDAEPGLQGTEMWLAIVWLLADLAGLADLVGYRPAGIHSPDVAARLSP</sequence>
<dbReference type="PANTHER" id="PTHR23416">
    <property type="entry name" value="SIALIC ACID SYNTHASE-RELATED"/>
    <property type="match status" value="1"/>
</dbReference>
<dbReference type="InterPro" id="IPR051159">
    <property type="entry name" value="Hexapeptide_acetyltransf"/>
</dbReference>
<gene>
    <name evidence="3" type="ORF">L1785_07000</name>
</gene>
<dbReference type="PROSITE" id="PS00101">
    <property type="entry name" value="HEXAPEP_TRANSFERASES"/>
    <property type="match status" value="1"/>
</dbReference>
<evidence type="ECO:0000256" key="1">
    <source>
        <dbReference type="ARBA" id="ARBA00022679"/>
    </source>
</evidence>
<name>A0AA41U6R5_9MICO</name>
<dbReference type="InterPro" id="IPR001451">
    <property type="entry name" value="Hexapep"/>
</dbReference>
<dbReference type="InterPro" id="IPR011004">
    <property type="entry name" value="Trimer_LpxA-like_sf"/>
</dbReference>
<dbReference type="Pfam" id="PF00132">
    <property type="entry name" value="Hexapep"/>
    <property type="match status" value="1"/>
</dbReference>
<dbReference type="GO" id="GO:0016746">
    <property type="term" value="F:acyltransferase activity"/>
    <property type="evidence" value="ECO:0007669"/>
    <property type="project" value="UniProtKB-KW"/>
</dbReference>
<dbReference type="SUPFAM" id="SSF51161">
    <property type="entry name" value="Trimeric LpxA-like enzymes"/>
    <property type="match status" value="1"/>
</dbReference>
<dbReference type="InterPro" id="IPR018357">
    <property type="entry name" value="Hexapep_transf_CS"/>
</dbReference>
<organism evidence="3 4">
    <name type="scientific">Antribacter soli</name>
    <dbReference type="NCBI Taxonomy" id="2910976"/>
    <lineage>
        <taxon>Bacteria</taxon>
        <taxon>Bacillati</taxon>
        <taxon>Actinomycetota</taxon>
        <taxon>Actinomycetes</taxon>
        <taxon>Micrococcales</taxon>
        <taxon>Promicromonosporaceae</taxon>
        <taxon>Antribacter</taxon>
    </lineage>
</organism>
<dbReference type="EMBL" id="JAKGSG010000023">
    <property type="protein sequence ID" value="MCF4120721.1"/>
    <property type="molecule type" value="Genomic_DNA"/>
</dbReference>
<dbReference type="CDD" id="cd04647">
    <property type="entry name" value="LbH_MAT_like"/>
    <property type="match status" value="1"/>
</dbReference>
<evidence type="ECO:0000313" key="3">
    <source>
        <dbReference type="EMBL" id="MCF4120721.1"/>
    </source>
</evidence>
<keyword evidence="1" id="KW-0808">Transferase</keyword>
<comment type="caution">
    <text evidence="3">The sequence shown here is derived from an EMBL/GenBank/DDBJ whole genome shotgun (WGS) entry which is preliminary data.</text>
</comment>
<protein>
    <submittedName>
        <fullName evidence="3">Acyltransferase</fullName>
    </submittedName>
</protein>
<keyword evidence="2" id="KW-0677">Repeat</keyword>
<proteinExistence type="predicted"/>
<keyword evidence="4" id="KW-1185">Reference proteome</keyword>
<dbReference type="Proteomes" id="UP001165405">
    <property type="component" value="Unassembled WGS sequence"/>
</dbReference>
<dbReference type="AlphaFoldDB" id="A0AA41U6R5"/>
<dbReference type="Gene3D" id="2.160.10.10">
    <property type="entry name" value="Hexapeptide repeat proteins"/>
    <property type="match status" value="1"/>
</dbReference>
<accession>A0AA41U6R5</accession>
<dbReference type="RefSeq" id="WP_236088496.1">
    <property type="nucleotide sequence ID" value="NZ_JAKGSG010000023.1"/>
</dbReference>
<reference evidence="3" key="1">
    <citation type="submission" date="2022-01" db="EMBL/GenBank/DDBJ databases">
        <title>Antribacter sp. nov., isolated from Guizhou of China.</title>
        <authorList>
            <person name="Chengliang C."/>
            <person name="Ya Z."/>
        </authorList>
    </citation>
    <scope>NUCLEOTIDE SEQUENCE</scope>
    <source>
        <strain evidence="3">KLBMP 9083</strain>
    </source>
</reference>